<dbReference type="AlphaFoldDB" id="A0A3E2VVF8"/>
<gene>
    <name evidence="1" type="ORF">DXA38_11430</name>
</gene>
<dbReference type="Proteomes" id="UP000260025">
    <property type="component" value="Unassembled WGS sequence"/>
</dbReference>
<reference evidence="1 2" key="1">
    <citation type="submission" date="2018-08" db="EMBL/GenBank/DDBJ databases">
        <title>A genome reference for cultivated species of the human gut microbiota.</title>
        <authorList>
            <person name="Zou Y."/>
            <person name="Xue W."/>
            <person name="Luo G."/>
        </authorList>
    </citation>
    <scope>NUCLEOTIDE SEQUENCE [LARGE SCALE GENOMIC DNA]</scope>
    <source>
        <strain evidence="1 2">OF01-2LB</strain>
    </source>
</reference>
<dbReference type="RefSeq" id="WP_117443286.1">
    <property type="nucleotide sequence ID" value="NZ_JAJFEN010000020.1"/>
</dbReference>
<name>A0A3E2VVF8_CLOIN</name>
<organism evidence="1 2">
    <name type="scientific">Clostridium innocuum</name>
    <dbReference type="NCBI Taxonomy" id="1522"/>
    <lineage>
        <taxon>Bacteria</taxon>
        <taxon>Bacillati</taxon>
        <taxon>Bacillota</taxon>
        <taxon>Clostridia</taxon>
        <taxon>Eubacteriales</taxon>
        <taxon>Clostridiaceae</taxon>
        <taxon>Clostridium</taxon>
    </lineage>
</organism>
<proteinExistence type="predicted"/>
<sequence>MRNWKPLFASVCIGMALLGCTSKEMPKKEAEQESEGEIQQISWVKEPFAAYETDPIALYDKGFLVNDGNKEGFINAKGDLLLAMKYKFQACFMDDAYGVMEGGDGDLKYLSQLLYVEGYDQGCWTGIIGPQTSYYVDDQGENVYAIRYDMNTSAYVEEKTDLETICADIKADAFFLPVNLKITGEEDGADSRTEEGFVLVTKGKLHSETVYEAVHMKERVYRPHMALEALNAVKKDGKWAIMDKTGKLISDFAYAAADVLNDTYVKVEKKPYIGLYTKDQKEYLYEGIESITAPSQRVVFAKQNDLWGLMKLTE</sequence>
<accession>A0A3E2VVF8</accession>
<evidence type="ECO:0008006" key="3">
    <source>
        <dbReference type="Google" id="ProtNLM"/>
    </source>
</evidence>
<evidence type="ECO:0000313" key="2">
    <source>
        <dbReference type="Proteomes" id="UP000260025"/>
    </source>
</evidence>
<evidence type="ECO:0000313" key="1">
    <source>
        <dbReference type="EMBL" id="RGC15168.1"/>
    </source>
</evidence>
<protein>
    <recommendedName>
        <fullName evidence="3">WG repeat-containing protein</fullName>
    </recommendedName>
</protein>
<dbReference type="EMBL" id="QVEV01000015">
    <property type="protein sequence ID" value="RGC15168.1"/>
    <property type="molecule type" value="Genomic_DNA"/>
</dbReference>
<dbReference type="OrthoDB" id="1652041at2"/>
<dbReference type="PROSITE" id="PS51257">
    <property type="entry name" value="PROKAR_LIPOPROTEIN"/>
    <property type="match status" value="1"/>
</dbReference>
<comment type="caution">
    <text evidence="1">The sequence shown here is derived from an EMBL/GenBank/DDBJ whole genome shotgun (WGS) entry which is preliminary data.</text>
</comment>